<dbReference type="Proteomes" id="UP000619788">
    <property type="component" value="Unassembled WGS sequence"/>
</dbReference>
<evidence type="ECO:0000313" key="8">
    <source>
        <dbReference type="Proteomes" id="UP000619788"/>
    </source>
</evidence>
<dbReference type="SMART" id="SM00228">
    <property type="entry name" value="PDZ"/>
    <property type="match status" value="1"/>
</dbReference>
<keyword evidence="5" id="KW-1133">Transmembrane helix</keyword>
<dbReference type="SUPFAM" id="SSF50494">
    <property type="entry name" value="Trypsin-like serine proteases"/>
    <property type="match status" value="1"/>
</dbReference>
<gene>
    <name evidence="7" type="ORF">Psi01_43140</name>
</gene>
<dbReference type="InterPro" id="IPR051201">
    <property type="entry name" value="Chloro_Bact_Ser_Proteases"/>
</dbReference>
<dbReference type="Pfam" id="PF13180">
    <property type="entry name" value="PDZ_2"/>
    <property type="match status" value="1"/>
</dbReference>
<dbReference type="PANTHER" id="PTHR43343:SF3">
    <property type="entry name" value="PROTEASE DO-LIKE 8, CHLOROPLASTIC"/>
    <property type="match status" value="1"/>
</dbReference>
<feature type="compositionally biased region" description="Polar residues" evidence="4">
    <location>
        <begin position="53"/>
        <end position="64"/>
    </location>
</feature>
<sequence length="521" mass="51655">MGDDMDDKNEQGITPASAAETTPIEPVSDNDGWSQFGARPPRAGGFRDDRNAESQNVGSRSAGSEPTLVHPLPEQAGPGRPAFEQSAERTAEQPVIGHAAPGHTAEQPVIGHALPGHAAGQPGAGQPFPGQPFPGHAAPAQGAPAVPGQRMRLSAVQKLGAGLALAAMAVGGGVAGAFAANAFDDDARLTSSSAPVVSPVGQVTTIADVAEAVQPSVVSIEVRSGNGGSEGSGVILSEDGQILTNNHVVEAGGQGAQITVKFSDGKTAPAKIVGTDPATDLAVIKAENVSGLTKASLGDSDKLKVGDSVLAIGSPLGLSGSVSSGIVSALDRTLTVGGQRQEQQLPPGWGGDQSQSGGTSTTIGGAIQTDAAINPGNSGGALVNSSGQVIGINTAIATNGGEGNIGVGFAIPINTARQVAQQLIDTGKVSHAFLGVSMADAVGDAGGALVQQVTEGSPAAQAGLKQGDLITKINDTAVEGSATVVGAIRSLKPGDQVTLTYVRDGRTETATATLTEKTGEQ</sequence>
<evidence type="ECO:0000256" key="2">
    <source>
        <dbReference type="ARBA" id="ARBA00022670"/>
    </source>
</evidence>
<evidence type="ECO:0000256" key="5">
    <source>
        <dbReference type="SAM" id="Phobius"/>
    </source>
</evidence>
<dbReference type="GO" id="GO:0004252">
    <property type="term" value="F:serine-type endopeptidase activity"/>
    <property type="evidence" value="ECO:0007669"/>
    <property type="project" value="InterPro"/>
</dbReference>
<name>A0A8J3SK13_9ACTN</name>
<comment type="caution">
    <text evidence="7">The sequence shown here is derived from an EMBL/GenBank/DDBJ whole genome shotgun (WGS) entry which is preliminary data.</text>
</comment>
<feature type="domain" description="PDZ" evidence="6">
    <location>
        <begin position="423"/>
        <end position="480"/>
    </location>
</feature>
<organism evidence="7 8">
    <name type="scientific">Planobispora siamensis</name>
    <dbReference type="NCBI Taxonomy" id="936338"/>
    <lineage>
        <taxon>Bacteria</taxon>
        <taxon>Bacillati</taxon>
        <taxon>Actinomycetota</taxon>
        <taxon>Actinomycetes</taxon>
        <taxon>Streptosporangiales</taxon>
        <taxon>Streptosporangiaceae</taxon>
        <taxon>Planobispora</taxon>
    </lineage>
</organism>
<dbReference type="Gene3D" id="2.40.10.10">
    <property type="entry name" value="Trypsin-like serine proteases"/>
    <property type="match status" value="2"/>
</dbReference>
<keyword evidence="3" id="KW-0378">Hydrolase</keyword>
<dbReference type="PRINTS" id="PR00834">
    <property type="entry name" value="PROTEASES2C"/>
</dbReference>
<dbReference type="SUPFAM" id="SSF50156">
    <property type="entry name" value="PDZ domain-like"/>
    <property type="match status" value="1"/>
</dbReference>
<dbReference type="Pfam" id="PF13365">
    <property type="entry name" value="Trypsin_2"/>
    <property type="match status" value="1"/>
</dbReference>
<feature type="region of interest" description="Disordered" evidence="4">
    <location>
        <begin position="338"/>
        <end position="364"/>
    </location>
</feature>
<keyword evidence="8" id="KW-1185">Reference proteome</keyword>
<evidence type="ECO:0000256" key="3">
    <source>
        <dbReference type="ARBA" id="ARBA00022801"/>
    </source>
</evidence>
<feature type="compositionally biased region" description="Low complexity" evidence="4">
    <location>
        <begin position="352"/>
        <end position="364"/>
    </location>
</feature>
<feature type="transmembrane region" description="Helical" evidence="5">
    <location>
        <begin position="159"/>
        <end position="183"/>
    </location>
</feature>
<dbReference type="AlphaFoldDB" id="A0A8J3SK13"/>
<dbReference type="InterPro" id="IPR009003">
    <property type="entry name" value="Peptidase_S1_PA"/>
</dbReference>
<dbReference type="InterPro" id="IPR043504">
    <property type="entry name" value="Peptidase_S1_PA_chymotrypsin"/>
</dbReference>
<dbReference type="InterPro" id="IPR001478">
    <property type="entry name" value="PDZ"/>
</dbReference>
<dbReference type="PANTHER" id="PTHR43343">
    <property type="entry name" value="PEPTIDASE S12"/>
    <property type="match status" value="1"/>
</dbReference>
<protein>
    <recommendedName>
        <fullName evidence="6">PDZ domain-containing protein</fullName>
    </recommendedName>
</protein>
<keyword evidence="2" id="KW-0645">Protease</keyword>
<dbReference type="GO" id="GO:0006508">
    <property type="term" value="P:proteolysis"/>
    <property type="evidence" value="ECO:0007669"/>
    <property type="project" value="UniProtKB-KW"/>
</dbReference>
<dbReference type="PROSITE" id="PS50106">
    <property type="entry name" value="PDZ"/>
    <property type="match status" value="1"/>
</dbReference>
<dbReference type="CDD" id="cd06779">
    <property type="entry name" value="cpPDZ_Deg_HtrA-like"/>
    <property type="match status" value="1"/>
</dbReference>
<evidence type="ECO:0000259" key="6">
    <source>
        <dbReference type="PROSITE" id="PS50106"/>
    </source>
</evidence>
<keyword evidence="5" id="KW-0812">Transmembrane</keyword>
<feature type="region of interest" description="Disordered" evidence="4">
    <location>
        <begin position="1"/>
        <end position="92"/>
    </location>
</feature>
<comment type="similarity">
    <text evidence="1">Belongs to the peptidase S1C family.</text>
</comment>
<dbReference type="Gene3D" id="2.30.42.10">
    <property type="match status" value="1"/>
</dbReference>
<reference evidence="7 8" key="1">
    <citation type="submission" date="2021-01" db="EMBL/GenBank/DDBJ databases">
        <title>Whole genome shotgun sequence of Planobispora siamensis NBRC 107568.</title>
        <authorList>
            <person name="Komaki H."/>
            <person name="Tamura T."/>
        </authorList>
    </citation>
    <scope>NUCLEOTIDE SEQUENCE [LARGE SCALE GENOMIC DNA]</scope>
    <source>
        <strain evidence="7 8">NBRC 107568</strain>
    </source>
</reference>
<dbReference type="InterPro" id="IPR036034">
    <property type="entry name" value="PDZ_sf"/>
</dbReference>
<accession>A0A8J3SK13</accession>
<dbReference type="InterPro" id="IPR001940">
    <property type="entry name" value="Peptidase_S1C"/>
</dbReference>
<keyword evidence="5" id="KW-0472">Membrane</keyword>
<evidence type="ECO:0000256" key="4">
    <source>
        <dbReference type="SAM" id="MobiDB-lite"/>
    </source>
</evidence>
<evidence type="ECO:0000313" key="7">
    <source>
        <dbReference type="EMBL" id="GIH93684.1"/>
    </source>
</evidence>
<evidence type="ECO:0000256" key="1">
    <source>
        <dbReference type="ARBA" id="ARBA00010541"/>
    </source>
</evidence>
<dbReference type="EMBL" id="BOOJ01000034">
    <property type="protein sequence ID" value="GIH93684.1"/>
    <property type="molecule type" value="Genomic_DNA"/>
</dbReference>
<proteinExistence type="inferred from homology"/>